<evidence type="ECO:0000313" key="6">
    <source>
        <dbReference type="Proteomes" id="UP001629246"/>
    </source>
</evidence>
<comment type="subcellular location">
    <subcellularLocation>
        <location evidence="1">Cell envelope</location>
    </subcellularLocation>
</comment>
<evidence type="ECO:0000256" key="1">
    <source>
        <dbReference type="ARBA" id="ARBA00004196"/>
    </source>
</evidence>
<dbReference type="InterPro" id="IPR006311">
    <property type="entry name" value="TAT_signal"/>
</dbReference>
<evidence type="ECO:0000256" key="4">
    <source>
        <dbReference type="ARBA" id="ARBA00022729"/>
    </source>
</evidence>
<dbReference type="PROSITE" id="PS51318">
    <property type="entry name" value="TAT"/>
    <property type="match status" value="1"/>
</dbReference>
<evidence type="ECO:0000256" key="2">
    <source>
        <dbReference type="ARBA" id="ARBA00009023"/>
    </source>
</evidence>
<keyword evidence="6" id="KW-1185">Reference proteome</keyword>
<keyword evidence="3" id="KW-0813">Transport</keyword>
<dbReference type="RefSeq" id="WP_408159912.1">
    <property type="nucleotide sequence ID" value="NZ_JAQQFM010000009.1"/>
</dbReference>
<dbReference type="Pfam" id="PF03480">
    <property type="entry name" value="DctP"/>
    <property type="match status" value="1"/>
</dbReference>
<evidence type="ECO:0000313" key="5">
    <source>
        <dbReference type="EMBL" id="MFL9926695.1"/>
    </source>
</evidence>
<reference evidence="5 6" key="1">
    <citation type="journal article" date="2024" name="Chem. Sci.">
        <title>Discovery of megapolipeptins by genome mining of a Burkholderiales bacteria collection.</title>
        <authorList>
            <person name="Paulo B.S."/>
            <person name="Recchia M.J.J."/>
            <person name="Lee S."/>
            <person name="Fergusson C.H."/>
            <person name="Romanowski S.B."/>
            <person name="Hernandez A."/>
            <person name="Krull N."/>
            <person name="Liu D.Y."/>
            <person name="Cavanagh H."/>
            <person name="Bos A."/>
            <person name="Gray C.A."/>
            <person name="Murphy B.T."/>
            <person name="Linington R.G."/>
            <person name="Eustaquio A.S."/>
        </authorList>
    </citation>
    <scope>NUCLEOTIDE SEQUENCE [LARGE SCALE GENOMIC DNA]</scope>
    <source>
        <strain evidence="5 6">RL21-008-BIB-A</strain>
    </source>
</reference>
<protein>
    <submittedName>
        <fullName evidence="5">TRAP transporter substrate-binding protein</fullName>
    </submittedName>
</protein>
<gene>
    <name evidence="5" type="ORF">PQR62_20645</name>
</gene>
<keyword evidence="4" id="KW-0732">Signal</keyword>
<dbReference type="InterPro" id="IPR038404">
    <property type="entry name" value="TRAP_DctP_sf"/>
</dbReference>
<sequence>MTSITRRRILMAAGAGAITTIAGPGIRNAYAAEFTLKTGNNSAESHPQTVYMRKAAAGIAKDSNGRVELQVFPNSQLGGDPAMLSQLRTGALDFFTISGVNALSAMVPNAAITGVGFAFKSNEEVSAAMNGDLGKYIRAQVRKAGLEVFDQYWDNGFRQITSGSKPIKTAQDLDNFKIRVPPSALWTSLFQSLGASPTNISFNEAYSALQTKIVDGQENPLVIIEVSKLYEVQKYCALSNHMWDGFLCLANRRSWGRLPPNLQEIVTHHINSNALEQQKEVIRVNASLRSTLEGHGLAFNEVDTKGFRDKLSKSGFYAEWKKKFGDEAWGYLEKVTGNLA</sequence>
<dbReference type="InterPro" id="IPR004682">
    <property type="entry name" value="TRAP_DctP"/>
</dbReference>
<dbReference type="CDD" id="cd13603">
    <property type="entry name" value="PBP2_TRAP_Siap_TeaA_like"/>
    <property type="match status" value="1"/>
</dbReference>
<dbReference type="NCBIfam" id="NF037995">
    <property type="entry name" value="TRAP_S1"/>
    <property type="match status" value="1"/>
</dbReference>
<dbReference type="Gene3D" id="3.40.190.170">
    <property type="entry name" value="Bacterial extracellular solute-binding protein, family 7"/>
    <property type="match status" value="1"/>
</dbReference>
<dbReference type="PANTHER" id="PTHR33376:SF4">
    <property type="entry name" value="SIALIC ACID-BINDING PERIPLASMIC PROTEIN SIAP"/>
    <property type="match status" value="1"/>
</dbReference>
<dbReference type="InterPro" id="IPR018389">
    <property type="entry name" value="DctP_fam"/>
</dbReference>
<dbReference type="NCBIfam" id="TIGR00787">
    <property type="entry name" value="dctP"/>
    <property type="match status" value="1"/>
</dbReference>
<comment type="caution">
    <text evidence="5">The sequence shown here is derived from an EMBL/GenBank/DDBJ whole genome shotgun (WGS) entry which is preliminary data.</text>
</comment>
<organism evidence="5 6">
    <name type="scientific">Herbaspirillum lusitanum</name>
    <dbReference type="NCBI Taxonomy" id="213312"/>
    <lineage>
        <taxon>Bacteria</taxon>
        <taxon>Pseudomonadati</taxon>
        <taxon>Pseudomonadota</taxon>
        <taxon>Betaproteobacteria</taxon>
        <taxon>Burkholderiales</taxon>
        <taxon>Oxalobacteraceae</taxon>
        <taxon>Herbaspirillum</taxon>
    </lineage>
</organism>
<name>A0ABW9AE63_9BURK</name>
<accession>A0ABW9AE63</accession>
<dbReference type="EMBL" id="JAQQFM010000009">
    <property type="protein sequence ID" value="MFL9926695.1"/>
    <property type="molecule type" value="Genomic_DNA"/>
</dbReference>
<proteinExistence type="inferred from homology"/>
<dbReference type="Proteomes" id="UP001629246">
    <property type="component" value="Unassembled WGS sequence"/>
</dbReference>
<comment type="similarity">
    <text evidence="2">Belongs to the bacterial solute-binding protein 7 family.</text>
</comment>
<dbReference type="PANTHER" id="PTHR33376">
    <property type="match status" value="1"/>
</dbReference>
<evidence type="ECO:0000256" key="3">
    <source>
        <dbReference type="ARBA" id="ARBA00022448"/>
    </source>
</evidence>
<dbReference type="PIRSF" id="PIRSF006470">
    <property type="entry name" value="DctB"/>
    <property type="match status" value="1"/>
</dbReference>